<proteinExistence type="predicted"/>
<dbReference type="InterPro" id="IPR018531">
    <property type="entry name" value="DUF1993"/>
</dbReference>
<gene>
    <name evidence="1" type="ORF">A9C11_13750</name>
</gene>
<dbReference type="Gene3D" id="1.20.120.450">
    <property type="entry name" value="dinb family like domain"/>
    <property type="match status" value="1"/>
</dbReference>
<protein>
    <recommendedName>
        <fullName evidence="3">DUF1993 domain-containing protein</fullName>
    </recommendedName>
</protein>
<name>A0A1A9KBV4_9PSED</name>
<reference evidence="1 2" key="1">
    <citation type="submission" date="2016-05" db="EMBL/GenBank/DDBJ databases">
        <title>Genome Sequence of Pseudomonas citronellolis Strain SJTE-3, an Estrogens and Persistent Organic Pollutants degradation strain.</title>
        <authorList>
            <person name="Liang R."/>
        </authorList>
    </citation>
    <scope>NUCLEOTIDE SEQUENCE [LARGE SCALE GENOMIC DNA]</scope>
    <source>
        <strain evidence="1 2">SJTE-3</strain>
    </source>
</reference>
<organism evidence="1 2">
    <name type="scientific">Pseudomonas citronellolis</name>
    <dbReference type="NCBI Taxonomy" id="53408"/>
    <lineage>
        <taxon>Bacteria</taxon>
        <taxon>Pseudomonadati</taxon>
        <taxon>Pseudomonadota</taxon>
        <taxon>Gammaproteobacteria</taxon>
        <taxon>Pseudomonadales</taxon>
        <taxon>Pseudomonadaceae</taxon>
        <taxon>Pseudomonas</taxon>
    </lineage>
</organism>
<dbReference type="Pfam" id="PF09351">
    <property type="entry name" value="DUF1993"/>
    <property type="match status" value="1"/>
</dbReference>
<dbReference type="EMBL" id="CP015878">
    <property type="protein sequence ID" value="ANI14984.1"/>
    <property type="molecule type" value="Genomic_DNA"/>
</dbReference>
<dbReference type="RefSeq" id="WP_064582956.1">
    <property type="nucleotide sequence ID" value="NZ_CP015878.1"/>
</dbReference>
<sequence>MSLSIYQISVPVFIRMLGNLSAILAKAEAHAQARSIEPTVLLNARLAPDMFPLARQVQIASDAAKGCAARLAGVEIPSYADDEQSFADLQARIAKTVDYLKGFKPEQFEGAETRDIHIKTPSRELQFKGLDFLLGFANANFYFHVTTAYAILRHNGVELGKMDFLGGA</sequence>
<dbReference type="Proteomes" id="UP000077748">
    <property type="component" value="Chromosome"/>
</dbReference>
<evidence type="ECO:0000313" key="2">
    <source>
        <dbReference type="Proteomes" id="UP000077748"/>
    </source>
</evidence>
<accession>A0A1A9KBV4</accession>
<dbReference type="PANTHER" id="PTHR36922:SF1">
    <property type="entry name" value="DUF1993 DOMAIN-CONTAINING PROTEIN"/>
    <property type="match status" value="1"/>
</dbReference>
<dbReference type="InterPro" id="IPR034660">
    <property type="entry name" value="DinB/YfiT-like"/>
</dbReference>
<dbReference type="PANTHER" id="PTHR36922">
    <property type="entry name" value="BLL2446 PROTEIN"/>
    <property type="match status" value="1"/>
</dbReference>
<dbReference type="SUPFAM" id="SSF109854">
    <property type="entry name" value="DinB/YfiT-like putative metalloenzymes"/>
    <property type="match status" value="1"/>
</dbReference>
<evidence type="ECO:0008006" key="3">
    <source>
        <dbReference type="Google" id="ProtNLM"/>
    </source>
</evidence>
<dbReference type="AlphaFoldDB" id="A0A1A9KBV4"/>
<evidence type="ECO:0000313" key="1">
    <source>
        <dbReference type="EMBL" id="ANI14984.1"/>
    </source>
</evidence>